<evidence type="ECO:0000313" key="2">
    <source>
        <dbReference type="Proteomes" id="UP000550707"/>
    </source>
</evidence>
<comment type="caution">
    <text evidence="1">The sequence shown here is derived from an EMBL/GenBank/DDBJ whole genome shotgun (WGS) entry which is preliminary data.</text>
</comment>
<sequence>MSSKWWVVLVGSERGALSLLKLASMVVLSRGQRVSWPDQEAWVEMKASSCDLGSQPGVWIQPSWAPETIGGLAIKKGRCLPSQCSSMVERRPMHQEVTSSIPGQGTCPGSRPDPQWGVCRRQPINVLSYRCFCLSLFLPLPSCLSNINKEKKIFF</sequence>
<accession>A0A7J8JV69</accession>
<organism evidence="1 2">
    <name type="scientific">Molossus molossus</name>
    <name type="common">Pallas' mastiff bat</name>
    <name type="synonym">Vespertilio molossus</name>
    <dbReference type="NCBI Taxonomy" id="27622"/>
    <lineage>
        <taxon>Eukaryota</taxon>
        <taxon>Metazoa</taxon>
        <taxon>Chordata</taxon>
        <taxon>Craniata</taxon>
        <taxon>Vertebrata</taxon>
        <taxon>Euteleostomi</taxon>
        <taxon>Mammalia</taxon>
        <taxon>Eutheria</taxon>
        <taxon>Laurasiatheria</taxon>
        <taxon>Chiroptera</taxon>
        <taxon>Yangochiroptera</taxon>
        <taxon>Molossidae</taxon>
        <taxon>Molossus</taxon>
    </lineage>
</organism>
<name>A0A7J8JV69_MOLMO</name>
<evidence type="ECO:0000313" key="1">
    <source>
        <dbReference type="EMBL" id="KAF6500747.1"/>
    </source>
</evidence>
<protein>
    <submittedName>
        <fullName evidence="1">Uncharacterized protein</fullName>
    </submittedName>
</protein>
<keyword evidence="2" id="KW-1185">Reference proteome</keyword>
<dbReference type="AlphaFoldDB" id="A0A7J8JV69"/>
<dbReference type="Proteomes" id="UP000550707">
    <property type="component" value="Unassembled WGS sequence"/>
</dbReference>
<proteinExistence type="predicted"/>
<dbReference type="InParanoid" id="A0A7J8JV69"/>
<reference evidence="1 2" key="1">
    <citation type="journal article" date="2020" name="Nature">
        <title>Six reference-quality genomes reveal evolution of bat adaptations.</title>
        <authorList>
            <person name="Jebb D."/>
            <person name="Huang Z."/>
            <person name="Pippel M."/>
            <person name="Hughes G.M."/>
            <person name="Lavrichenko K."/>
            <person name="Devanna P."/>
            <person name="Winkler S."/>
            <person name="Jermiin L.S."/>
            <person name="Skirmuntt E.C."/>
            <person name="Katzourakis A."/>
            <person name="Burkitt-Gray L."/>
            <person name="Ray D.A."/>
            <person name="Sullivan K.A.M."/>
            <person name="Roscito J.G."/>
            <person name="Kirilenko B.M."/>
            <person name="Davalos L.M."/>
            <person name="Corthals A.P."/>
            <person name="Power M.L."/>
            <person name="Jones G."/>
            <person name="Ransome R.D."/>
            <person name="Dechmann D.K.N."/>
            <person name="Locatelli A.G."/>
            <person name="Puechmaille S.J."/>
            <person name="Fedrigo O."/>
            <person name="Jarvis E.D."/>
            <person name="Hiller M."/>
            <person name="Vernes S.C."/>
            <person name="Myers E.W."/>
            <person name="Teeling E.C."/>
        </authorList>
    </citation>
    <scope>NUCLEOTIDE SEQUENCE [LARGE SCALE GENOMIC DNA]</scope>
    <source>
        <strain evidence="1">MMolMol1</strain>
        <tissue evidence="1">Muscle</tissue>
    </source>
</reference>
<gene>
    <name evidence="1" type="ORF">HJG59_007803</name>
</gene>
<dbReference type="EMBL" id="JACASF010000001">
    <property type="protein sequence ID" value="KAF6500747.1"/>
    <property type="molecule type" value="Genomic_DNA"/>
</dbReference>